<dbReference type="Gene3D" id="3.30.70.270">
    <property type="match status" value="2"/>
</dbReference>
<dbReference type="OrthoDB" id="8026685at2759"/>
<dbReference type="FunFam" id="3.30.70.270:FF:000020">
    <property type="entry name" value="Transposon Tf2-6 polyprotein-like Protein"/>
    <property type="match status" value="1"/>
</dbReference>
<dbReference type="InterPro" id="IPR050951">
    <property type="entry name" value="Retrovirus_Pol_polyprotein"/>
</dbReference>
<accession>A0A388KT90</accession>
<dbReference type="InterPro" id="IPR000477">
    <property type="entry name" value="RT_dom"/>
</dbReference>
<evidence type="ECO:0000259" key="3">
    <source>
        <dbReference type="PROSITE" id="PS50878"/>
    </source>
</evidence>
<dbReference type="FunFam" id="3.30.70.270:FF:000003">
    <property type="entry name" value="Transposon Ty3-G Gag-Pol polyprotein"/>
    <property type="match status" value="1"/>
</dbReference>
<dbReference type="PROSITE" id="PS50994">
    <property type="entry name" value="INTEGRASE"/>
    <property type="match status" value="1"/>
</dbReference>
<organism evidence="5 6">
    <name type="scientific">Chara braunii</name>
    <name type="common">Braun's stonewort</name>
    <dbReference type="NCBI Taxonomy" id="69332"/>
    <lineage>
        <taxon>Eukaryota</taxon>
        <taxon>Viridiplantae</taxon>
        <taxon>Streptophyta</taxon>
        <taxon>Charophyceae</taxon>
        <taxon>Charales</taxon>
        <taxon>Characeae</taxon>
        <taxon>Chara</taxon>
    </lineage>
</organism>
<dbReference type="EMBL" id="BFEA01000180">
    <property type="protein sequence ID" value="GBG73280.1"/>
    <property type="molecule type" value="Genomic_DNA"/>
</dbReference>
<feature type="region of interest" description="Disordered" evidence="2">
    <location>
        <begin position="649"/>
        <end position="688"/>
    </location>
</feature>
<keyword evidence="6" id="KW-1185">Reference proteome</keyword>
<dbReference type="InterPro" id="IPR043502">
    <property type="entry name" value="DNA/RNA_pol_sf"/>
</dbReference>
<keyword evidence="1" id="KW-0511">Multifunctional enzyme</keyword>
<dbReference type="SUPFAM" id="SSF56672">
    <property type="entry name" value="DNA/RNA polymerases"/>
    <property type="match status" value="1"/>
</dbReference>
<evidence type="ECO:0000259" key="4">
    <source>
        <dbReference type="PROSITE" id="PS50994"/>
    </source>
</evidence>
<dbReference type="Proteomes" id="UP000265515">
    <property type="component" value="Unassembled WGS sequence"/>
</dbReference>
<evidence type="ECO:0000313" key="6">
    <source>
        <dbReference type="Proteomes" id="UP000265515"/>
    </source>
</evidence>
<dbReference type="AlphaFoldDB" id="A0A388KT90"/>
<dbReference type="InterPro" id="IPR041588">
    <property type="entry name" value="Integrase_H2C2"/>
</dbReference>
<proteinExistence type="predicted"/>
<dbReference type="Gramene" id="GBG73280">
    <property type="protein sequence ID" value="GBG73280"/>
    <property type="gene ID" value="CBR_g12999"/>
</dbReference>
<feature type="compositionally biased region" description="Basic and acidic residues" evidence="2">
    <location>
        <begin position="671"/>
        <end position="688"/>
    </location>
</feature>
<gene>
    <name evidence="5" type="ORF">CBR_g12999</name>
</gene>
<dbReference type="InterPro" id="IPR043128">
    <property type="entry name" value="Rev_trsase/Diguanyl_cyclase"/>
</dbReference>
<feature type="domain" description="Reverse transcriptase" evidence="3">
    <location>
        <begin position="1"/>
        <end position="82"/>
    </location>
</feature>
<evidence type="ECO:0000313" key="5">
    <source>
        <dbReference type="EMBL" id="GBG73280.1"/>
    </source>
</evidence>
<dbReference type="FunFam" id="1.10.340.70:FF:000001">
    <property type="entry name" value="Retrovirus-related Pol polyprotein from transposon gypsy-like Protein"/>
    <property type="match status" value="1"/>
</dbReference>
<dbReference type="InterPro" id="IPR036397">
    <property type="entry name" value="RNaseH_sf"/>
</dbReference>
<feature type="domain" description="Integrase catalytic" evidence="4">
    <location>
        <begin position="363"/>
        <end position="523"/>
    </location>
</feature>
<dbReference type="PANTHER" id="PTHR37984">
    <property type="entry name" value="PROTEIN CBG26694"/>
    <property type="match status" value="1"/>
</dbReference>
<dbReference type="Gene3D" id="1.10.340.70">
    <property type="match status" value="1"/>
</dbReference>
<protein>
    <recommendedName>
        <fullName evidence="7">Integrase catalytic domain-containing protein</fullName>
    </recommendedName>
</protein>
<dbReference type="GO" id="GO:0003824">
    <property type="term" value="F:catalytic activity"/>
    <property type="evidence" value="ECO:0007669"/>
    <property type="project" value="UniProtKB-KW"/>
</dbReference>
<name>A0A388KT90_CHABU</name>
<comment type="caution">
    <text evidence="5">The sequence shown here is derived from an EMBL/GenBank/DDBJ whole genome shotgun (WGS) entry which is preliminary data.</text>
</comment>
<dbReference type="Pfam" id="PF17919">
    <property type="entry name" value="RT_RNaseH_2"/>
    <property type="match status" value="1"/>
</dbReference>
<dbReference type="Pfam" id="PF17921">
    <property type="entry name" value="Integrase_H2C2"/>
    <property type="match status" value="1"/>
</dbReference>
<reference evidence="5 6" key="1">
    <citation type="journal article" date="2018" name="Cell">
        <title>The Chara Genome: Secondary Complexity and Implications for Plant Terrestrialization.</title>
        <authorList>
            <person name="Nishiyama T."/>
            <person name="Sakayama H."/>
            <person name="Vries J.D."/>
            <person name="Buschmann H."/>
            <person name="Saint-Marcoux D."/>
            <person name="Ullrich K.K."/>
            <person name="Haas F.B."/>
            <person name="Vanderstraeten L."/>
            <person name="Becker D."/>
            <person name="Lang D."/>
            <person name="Vosolsobe S."/>
            <person name="Rombauts S."/>
            <person name="Wilhelmsson P.K.I."/>
            <person name="Janitza P."/>
            <person name="Kern R."/>
            <person name="Heyl A."/>
            <person name="Rumpler F."/>
            <person name="Villalobos L.I.A.C."/>
            <person name="Clay J.M."/>
            <person name="Skokan R."/>
            <person name="Toyoda A."/>
            <person name="Suzuki Y."/>
            <person name="Kagoshima H."/>
            <person name="Schijlen E."/>
            <person name="Tajeshwar N."/>
            <person name="Catarino B."/>
            <person name="Hetherington A.J."/>
            <person name="Saltykova A."/>
            <person name="Bonnot C."/>
            <person name="Breuninger H."/>
            <person name="Symeonidi A."/>
            <person name="Radhakrishnan G.V."/>
            <person name="Van Nieuwerburgh F."/>
            <person name="Deforce D."/>
            <person name="Chang C."/>
            <person name="Karol K.G."/>
            <person name="Hedrich R."/>
            <person name="Ulvskov P."/>
            <person name="Glockner G."/>
            <person name="Delwiche C.F."/>
            <person name="Petrasek J."/>
            <person name="Van de Peer Y."/>
            <person name="Friml J."/>
            <person name="Beilby M."/>
            <person name="Dolan L."/>
            <person name="Kohara Y."/>
            <person name="Sugano S."/>
            <person name="Fujiyama A."/>
            <person name="Delaux P.-M."/>
            <person name="Quint M."/>
            <person name="TheiBen G."/>
            <person name="Hagemann M."/>
            <person name="Harholt J."/>
            <person name="Dunand C."/>
            <person name="Zachgo S."/>
            <person name="Langdale J."/>
            <person name="Maumus F."/>
            <person name="Straeten D.V.D."/>
            <person name="Gould S.B."/>
            <person name="Rensing S.A."/>
        </authorList>
    </citation>
    <scope>NUCLEOTIDE SEQUENCE [LARGE SCALE GENOMIC DNA]</scope>
    <source>
        <strain evidence="5 6">S276</strain>
    </source>
</reference>
<evidence type="ECO:0000256" key="1">
    <source>
        <dbReference type="ARBA" id="ARBA00023268"/>
    </source>
</evidence>
<dbReference type="SUPFAM" id="SSF53098">
    <property type="entry name" value="Ribonuclease H-like"/>
    <property type="match status" value="1"/>
</dbReference>
<dbReference type="InterPro" id="IPR001584">
    <property type="entry name" value="Integrase_cat-core"/>
</dbReference>
<dbReference type="CDD" id="cd01647">
    <property type="entry name" value="RT_LTR"/>
    <property type="match status" value="1"/>
</dbReference>
<dbReference type="PROSITE" id="PS50878">
    <property type="entry name" value="RT_POL"/>
    <property type="match status" value="1"/>
</dbReference>
<evidence type="ECO:0008006" key="7">
    <source>
        <dbReference type="Google" id="ProtNLM"/>
    </source>
</evidence>
<sequence length="688" mass="78853">MPFGLTNAPTTFQAAMTTEFRHMLDRIVLIYLDDILVYSRSLDEHVEHLRTVLERLRQAKYKANRDKCEFTRQELEYLGHYVTPQGICPLADKIEALSVWPEPTNTTDVRSFMGLAGYYQRFITEYSRIVAPMTQLQSPKVPFVFDDDARRSFQALETAMLMAPVLSIYDPTLPTRVTTNASGYGIGAVLEQHDGDDWHPVEYFSHKVPPINSLDDARKKELLAFVMALKRWRHFLLGHRRFTWVTDNNPLTYYKPQDTLSSDHPPASHYRIVDRYLLLHSRGKDLLCVPRDHRLRTRLLGEYHDLRLAGHFGVKRTIARLRQRFRWPDLITDVTRYCDSCEVCRRSKPRNRNPYGELRPMSIPQEPGLSIAMDVVGPFPRDRLRHDGILTVVDRLSKYARFLPCKYYFTAPELASLLHTGWICGHGVPEDIVSDRDTRFMSAFWTALMEESGTKMKPSSARHPQTDGQTERAHQTAPMMLRTLIRQDQKDWVDRLPDIEFAYNTSVHPAIGVTPFELHLGGRKGRIFANLLLPRPADIHVACSPASVQKYRELLAQACANMQKAQVGMQQQANRHRVPCPIRAGDLVWVFTEEFALEQDVSRKLLPKWFGPWLVTSAAGDEPDGPSFVINIPPRLTVHPIFHASKLATATPAKSNDFPGQRSQDPPSMDGHQEVDRVITDRKYGIKP</sequence>
<dbReference type="InterPro" id="IPR041577">
    <property type="entry name" value="RT_RNaseH_2"/>
</dbReference>
<dbReference type="Gene3D" id="3.30.420.10">
    <property type="entry name" value="Ribonuclease H-like superfamily/Ribonuclease H"/>
    <property type="match status" value="1"/>
</dbReference>
<feature type="region of interest" description="Disordered" evidence="2">
    <location>
        <begin position="454"/>
        <end position="475"/>
    </location>
</feature>
<dbReference type="PANTHER" id="PTHR37984:SF5">
    <property type="entry name" value="PROTEIN NYNRIN-LIKE"/>
    <property type="match status" value="1"/>
</dbReference>
<dbReference type="Pfam" id="PF00078">
    <property type="entry name" value="RVT_1"/>
    <property type="match status" value="1"/>
</dbReference>
<dbReference type="GO" id="GO:0003676">
    <property type="term" value="F:nucleic acid binding"/>
    <property type="evidence" value="ECO:0007669"/>
    <property type="project" value="InterPro"/>
</dbReference>
<dbReference type="GO" id="GO:0015074">
    <property type="term" value="P:DNA integration"/>
    <property type="evidence" value="ECO:0007669"/>
    <property type="project" value="InterPro"/>
</dbReference>
<evidence type="ECO:0000256" key="2">
    <source>
        <dbReference type="SAM" id="MobiDB-lite"/>
    </source>
</evidence>
<dbReference type="InterPro" id="IPR012337">
    <property type="entry name" value="RNaseH-like_sf"/>
</dbReference>